<protein>
    <submittedName>
        <fullName evidence="1">Uncharacterized protein</fullName>
    </submittedName>
</protein>
<keyword evidence="2" id="KW-1185">Reference proteome</keyword>
<gene>
    <name evidence="1" type="ORF">N4S67_26210</name>
</gene>
<reference evidence="2" key="1">
    <citation type="submission" date="2023-07" db="EMBL/GenBank/DDBJ databases">
        <authorList>
            <person name="Deng Y."/>
            <person name="Zhang Y.-Q."/>
        </authorList>
    </citation>
    <scope>NUCLEOTIDE SEQUENCE [LARGE SCALE GENOMIC DNA]</scope>
    <source>
        <strain evidence="2">CPCC 205710</strain>
    </source>
</reference>
<sequence>MTHPEGLAVEGAEADVVEQLTPVEDRDDDDTWRDADRVTAAKDWHANEADLIEQAIDVPEDEADFDR</sequence>
<dbReference type="RefSeq" id="WP_260995967.1">
    <property type="nucleotide sequence ID" value="NZ_JAODWD010000007.1"/>
</dbReference>
<proteinExistence type="predicted"/>
<comment type="caution">
    <text evidence="1">The sequence shown here is derived from an EMBL/GenBank/DDBJ whole genome shotgun (WGS) entry which is preliminary data.</text>
</comment>
<evidence type="ECO:0000313" key="2">
    <source>
        <dbReference type="Proteomes" id="UP001206639"/>
    </source>
</evidence>
<name>A0ABT2MHY4_9MYCO</name>
<dbReference type="EMBL" id="JAODWD010000007">
    <property type="protein sequence ID" value="MCT7661895.1"/>
    <property type="molecule type" value="Genomic_DNA"/>
</dbReference>
<accession>A0ABT2MHY4</accession>
<evidence type="ECO:0000313" key="1">
    <source>
        <dbReference type="EMBL" id="MCT7661895.1"/>
    </source>
</evidence>
<dbReference type="Proteomes" id="UP001206639">
    <property type="component" value="Unassembled WGS sequence"/>
</dbReference>
<organism evidence="1 2">
    <name type="scientific">Mycobacterium deserti</name>
    <dbReference type="NCBI Taxonomy" id="2978347"/>
    <lineage>
        <taxon>Bacteria</taxon>
        <taxon>Bacillati</taxon>
        <taxon>Actinomycetota</taxon>
        <taxon>Actinomycetes</taxon>
        <taxon>Mycobacteriales</taxon>
        <taxon>Mycobacteriaceae</taxon>
        <taxon>Mycobacterium</taxon>
    </lineage>
</organism>